<dbReference type="PANTHER" id="PTHR13337">
    <property type="entry name" value="SUCCINATE DEHYDROGENASE"/>
    <property type="match status" value="1"/>
</dbReference>
<organism evidence="13 14">
    <name type="scientific">Oryctes borbonicus</name>
    <dbReference type="NCBI Taxonomy" id="1629725"/>
    <lineage>
        <taxon>Eukaryota</taxon>
        <taxon>Metazoa</taxon>
        <taxon>Ecdysozoa</taxon>
        <taxon>Arthropoda</taxon>
        <taxon>Hexapoda</taxon>
        <taxon>Insecta</taxon>
        <taxon>Pterygota</taxon>
        <taxon>Neoptera</taxon>
        <taxon>Endopterygota</taxon>
        <taxon>Coleoptera</taxon>
        <taxon>Polyphaga</taxon>
        <taxon>Scarabaeiformia</taxon>
        <taxon>Scarabaeidae</taxon>
        <taxon>Dynastinae</taxon>
        <taxon>Oryctes</taxon>
    </lineage>
</organism>
<feature type="binding site" description="axial binding residue" evidence="11">
    <location>
        <position position="65"/>
    </location>
    <ligand>
        <name>heme b</name>
        <dbReference type="ChEBI" id="CHEBI:60344"/>
        <note>ligand shared with SDHC</note>
    </ligand>
    <ligandPart>
        <name>Fe</name>
        <dbReference type="ChEBI" id="CHEBI:18248"/>
    </ligandPart>
</feature>
<feature type="transmembrane region" description="Helical" evidence="12">
    <location>
        <begin position="34"/>
        <end position="53"/>
    </location>
</feature>
<keyword evidence="14" id="KW-1185">Reference proteome</keyword>
<dbReference type="InterPro" id="IPR034804">
    <property type="entry name" value="SQR/QFR_C/D"/>
</dbReference>
<keyword evidence="12" id="KW-0249">Electron transport</keyword>
<keyword evidence="12" id="KW-0816">Tricarboxylic acid cycle</keyword>
<evidence type="ECO:0000256" key="10">
    <source>
        <dbReference type="PIRSR" id="PIRSR607992-1"/>
    </source>
</evidence>
<evidence type="ECO:0000256" key="6">
    <source>
        <dbReference type="ARBA" id="ARBA00022946"/>
    </source>
</evidence>
<evidence type="ECO:0000256" key="5">
    <source>
        <dbReference type="ARBA" id="ARBA00022792"/>
    </source>
</evidence>
<proteinExistence type="inferred from homology"/>
<comment type="subcellular location">
    <subcellularLocation>
        <location evidence="1 12">Mitochondrion inner membrane</location>
        <topology evidence="1 12">Multi-pass membrane protein</topology>
    </subcellularLocation>
</comment>
<dbReference type="PANTHER" id="PTHR13337:SF2">
    <property type="entry name" value="SUCCINATE DEHYDROGENASE [UBIQUINONE] CYTOCHROME B SMALL SUBUNIT, MITOCHONDRIAL"/>
    <property type="match status" value="1"/>
</dbReference>
<keyword evidence="9 12" id="KW-0472">Membrane</keyword>
<keyword evidence="11" id="KW-0408">Iron</keyword>
<dbReference type="OrthoDB" id="18577at2759"/>
<evidence type="ECO:0000256" key="12">
    <source>
        <dbReference type="RuleBase" id="RU364031"/>
    </source>
</evidence>
<dbReference type="AlphaFoldDB" id="A0A0T6AYH3"/>
<accession>A0A0T6AYH3</accession>
<keyword evidence="5 12" id="KW-0999">Mitochondrion inner membrane</keyword>
<keyword evidence="12" id="KW-0349">Heme</keyword>
<comment type="function">
    <text evidence="12">Membrane-anchoring subunit of succinate dehydrogenase (SDH) that is involved in complex II of the mitochondrial electron transport chain and is responsible for transferring electrons from succinate to ubiquinone (coenzyme Q).</text>
</comment>
<keyword evidence="7 12" id="KW-1133">Transmembrane helix</keyword>
<evidence type="ECO:0000256" key="8">
    <source>
        <dbReference type="ARBA" id="ARBA00023128"/>
    </source>
</evidence>
<evidence type="ECO:0000256" key="9">
    <source>
        <dbReference type="ARBA" id="ARBA00023136"/>
    </source>
</evidence>
<comment type="caution">
    <text evidence="13">The sequence shown here is derived from an EMBL/GenBank/DDBJ whole genome shotgun (WGS) entry which is preliminary data.</text>
</comment>
<protein>
    <recommendedName>
        <fullName evidence="12">Succinate dehydrogenase [ubiquinone] cytochrome b small subunit</fullName>
    </recommendedName>
</protein>
<dbReference type="GO" id="GO:0020037">
    <property type="term" value="F:heme binding"/>
    <property type="evidence" value="ECO:0007669"/>
    <property type="project" value="TreeGrafter"/>
</dbReference>
<dbReference type="GO" id="GO:0006099">
    <property type="term" value="P:tricarboxylic acid cycle"/>
    <property type="evidence" value="ECO:0007669"/>
    <property type="project" value="UniProtKB-KW"/>
</dbReference>
<keyword evidence="8 12" id="KW-0496">Mitochondrion</keyword>
<name>A0A0T6AYH3_9SCAR</name>
<evidence type="ECO:0000256" key="1">
    <source>
        <dbReference type="ARBA" id="ARBA00004448"/>
    </source>
</evidence>
<feature type="non-terminal residue" evidence="13">
    <location>
        <position position="1"/>
    </location>
</feature>
<dbReference type="GO" id="GO:0048039">
    <property type="term" value="F:ubiquinone binding"/>
    <property type="evidence" value="ECO:0007669"/>
    <property type="project" value="TreeGrafter"/>
</dbReference>
<evidence type="ECO:0000313" key="14">
    <source>
        <dbReference type="Proteomes" id="UP000051574"/>
    </source>
</evidence>
<feature type="transmembrane region" description="Helical" evidence="12">
    <location>
        <begin position="90"/>
        <end position="109"/>
    </location>
</feature>
<dbReference type="InterPro" id="IPR007992">
    <property type="entry name" value="CybS"/>
</dbReference>
<evidence type="ECO:0000256" key="3">
    <source>
        <dbReference type="ARBA" id="ARBA00022448"/>
    </source>
</evidence>
<evidence type="ECO:0000256" key="2">
    <source>
        <dbReference type="ARBA" id="ARBA00007294"/>
    </source>
</evidence>
<evidence type="ECO:0000256" key="7">
    <source>
        <dbReference type="ARBA" id="ARBA00022989"/>
    </source>
</evidence>
<keyword evidence="6 12" id="KW-0809">Transit peptide</keyword>
<evidence type="ECO:0000256" key="4">
    <source>
        <dbReference type="ARBA" id="ARBA00022692"/>
    </source>
</evidence>
<evidence type="ECO:0000313" key="13">
    <source>
        <dbReference type="EMBL" id="KRT80166.1"/>
    </source>
</evidence>
<sequence length="131" mass="14802">VALQKSTNLVPKISNMQVRQAHIDHGLLWTVERVWAVALLAVVPLTVAAPNVIMDDIFAIMTIVHNHWGLEAVVIDYVRPVLFGETIPKISLAILYFFSAVVLGGLLYFNHHDIGIGRFVQKLWHIRDKQK</sequence>
<dbReference type="GO" id="GO:0046872">
    <property type="term" value="F:metal ion binding"/>
    <property type="evidence" value="ECO:0007669"/>
    <property type="project" value="UniProtKB-KW"/>
</dbReference>
<dbReference type="EMBL" id="LJIG01022515">
    <property type="protein sequence ID" value="KRT80166.1"/>
    <property type="molecule type" value="Genomic_DNA"/>
</dbReference>
<keyword evidence="11 12" id="KW-0479">Metal-binding</keyword>
<dbReference type="Pfam" id="PF05328">
    <property type="entry name" value="CybS"/>
    <property type="match status" value="1"/>
</dbReference>
<feature type="non-terminal residue" evidence="13">
    <location>
        <position position="131"/>
    </location>
</feature>
<dbReference type="GO" id="GO:0005743">
    <property type="term" value="C:mitochondrial inner membrane"/>
    <property type="evidence" value="ECO:0007669"/>
    <property type="project" value="UniProtKB-SubCell"/>
</dbReference>
<comment type="caution">
    <text evidence="12">Lacks conserved residue(s) required for the propagation of feature annotation.</text>
</comment>
<evidence type="ECO:0000256" key="11">
    <source>
        <dbReference type="PIRSR" id="PIRSR607992-2"/>
    </source>
</evidence>
<dbReference type="Gene3D" id="1.20.1300.10">
    <property type="entry name" value="Fumarate reductase/succinate dehydrogenase, transmembrane subunit"/>
    <property type="match status" value="1"/>
</dbReference>
<gene>
    <name evidence="13" type="ORF">AMK59_7888</name>
</gene>
<keyword evidence="3 12" id="KW-0813">Transport</keyword>
<comment type="similarity">
    <text evidence="2 12">Belongs to the CybS family.</text>
</comment>
<reference evidence="13 14" key="1">
    <citation type="submission" date="2015-09" db="EMBL/GenBank/DDBJ databases">
        <title>Draft genome of the scarab beetle Oryctes borbonicus.</title>
        <authorList>
            <person name="Meyer J.M."/>
            <person name="Markov G.V."/>
            <person name="Baskaran P."/>
            <person name="Herrmann M."/>
            <person name="Sommer R.J."/>
            <person name="Roedelsperger C."/>
        </authorList>
    </citation>
    <scope>NUCLEOTIDE SEQUENCE [LARGE SCALE GENOMIC DNA]</scope>
    <source>
        <strain evidence="13">OB123</strain>
        <tissue evidence="13">Whole animal</tissue>
    </source>
</reference>
<dbReference type="GO" id="GO:0006121">
    <property type="term" value="P:mitochondrial electron transport, succinate to ubiquinone"/>
    <property type="evidence" value="ECO:0007669"/>
    <property type="project" value="TreeGrafter"/>
</dbReference>
<keyword evidence="4 12" id="KW-0812">Transmembrane</keyword>
<dbReference type="Proteomes" id="UP000051574">
    <property type="component" value="Unassembled WGS sequence"/>
</dbReference>
<feature type="binding site" evidence="10">
    <location>
        <position position="77"/>
    </location>
    <ligand>
        <name>a ubiquinone</name>
        <dbReference type="ChEBI" id="CHEBI:16389"/>
        <note>ligand shared with IP/SDHB</note>
    </ligand>
</feature>